<evidence type="ECO:0000313" key="3">
    <source>
        <dbReference type="Proteomes" id="UP000062768"/>
    </source>
</evidence>
<dbReference type="EMBL" id="LN734822">
    <property type="protein sequence ID" value="CEL25440.1"/>
    <property type="molecule type" value="Genomic_DNA"/>
</dbReference>
<dbReference type="AlphaFoldDB" id="A0A0S4FQS2"/>
<dbReference type="PATRIC" id="fig|2162.10.peg.1883"/>
<keyword evidence="3" id="KW-1185">Reference proteome</keyword>
<dbReference type="Proteomes" id="UP000062768">
    <property type="component" value="Chromosome I"/>
</dbReference>
<evidence type="ECO:0000259" key="1">
    <source>
        <dbReference type="Pfam" id="PF13643"/>
    </source>
</evidence>
<evidence type="ECO:0000313" key="2">
    <source>
        <dbReference type="EMBL" id="CEL25440.1"/>
    </source>
</evidence>
<protein>
    <recommendedName>
        <fullName evidence="1">DUF4145 domain-containing protein</fullName>
    </recommendedName>
</protein>
<reference evidence="2" key="1">
    <citation type="submission" date="2014-09" db="EMBL/GenBank/DDBJ databases">
        <authorList>
            <person name="Wibberg D."/>
        </authorList>
    </citation>
    <scope>NUCLEOTIDE SEQUENCE [LARGE SCALE GENOMIC DNA]</scope>
    <source>
        <strain evidence="2">Mb9</strain>
    </source>
</reference>
<proteinExistence type="predicted"/>
<dbReference type="RefSeq" id="WP_060537992.1">
    <property type="nucleotide sequence ID" value="NZ_LN734822.1"/>
</dbReference>
<feature type="domain" description="DUF4145" evidence="1">
    <location>
        <begin position="10"/>
        <end position="95"/>
    </location>
</feature>
<dbReference type="InterPro" id="IPR025285">
    <property type="entry name" value="DUF4145"/>
</dbReference>
<organism evidence="2 3">
    <name type="scientific">Methanobacterium formicicum</name>
    <dbReference type="NCBI Taxonomy" id="2162"/>
    <lineage>
        <taxon>Archaea</taxon>
        <taxon>Methanobacteriati</taxon>
        <taxon>Methanobacteriota</taxon>
        <taxon>Methanomada group</taxon>
        <taxon>Methanobacteria</taxon>
        <taxon>Methanobacteriales</taxon>
        <taxon>Methanobacteriaceae</taxon>
        <taxon>Methanobacterium</taxon>
    </lineage>
</organism>
<accession>A0A0S4FQS2</accession>
<gene>
    <name evidence="2" type="ORF">MB9_1810</name>
</gene>
<dbReference type="Pfam" id="PF13643">
    <property type="entry name" value="DUF4145"/>
    <property type="match status" value="1"/>
</dbReference>
<name>A0A0S4FQS2_METFO</name>
<dbReference type="GeneID" id="26740046"/>
<sequence>MPKNVKEDFNEARMIVNDSPRGAAALLRLALEKLLPQVGAKGKTIDQMIGYLTQEEGLPVKVQKALDSLRVIGNEAVHPGQLDLKDDVNTALALFKVLNFLVQTMIIQPKEINDLYEMIPETKKKSIKERDKKN</sequence>